<name>A0ABS8Y4G9_DATST</name>
<evidence type="ECO:0000313" key="2">
    <source>
        <dbReference type="Proteomes" id="UP000823775"/>
    </source>
</evidence>
<comment type="caution">
    <text evidence="1">The sequence shown here is derived from an EMBL/GenBank/DDBJ whole genome shotgun (WGS) entry which is preliminary data.</text>
</comment>
<gene>
    <name evidence="1" type="ORF">HAX54_023272</name>
</gene>
<reference evidence="1 2" key="1">
    <citation type="journal article" date="2021" name="BMC Genomics">
        <title>Datura genome reveals duplications of psychoactive alkaloid biosynthetic genes and high mutation rate following tissue culture.</title>
        <authorList>
            <person name="Rajewski A."/>
            <person name="Carter-House D."/>
            <person name="Stajich J."/>
            <person name="Litt A."/>
        </authorList>
    </citation>
    <scope>NUCLEOTIDE SEQUENCE [LARGE SCALE GENOMIC DNA]</scope>
    <source>
        <strain evidence="1">AR-01</strain>
    </source>
</reference>
<sequence>MESQDKQIPMCSSSSSVPIENENEMFLQANEAIDEVIETQEGRFTSKAWKYFKLVKVGGARFSVCLTPRIDRVLCPTFLDEEEEPDSSCRPFEMQC</sequence>
<accession>A0ABS8Y4G9</accession>
<organism evidence="1 2">
    <name type="scientific">Datura stramonium</name>
    <name type="common">Jimsonweed</name>
    <name type="synonym">Common thornapple</name>
    <dbReference type="NCBI Taxonomy" id="4076"/>
    <lineage>
        <taxon>Eukaryota</taxon>
        <taxon>Viridiplantae</taxon>
        <taxon>Streptophyta</taxon>
        <taxon>Embryophyta</taxon>
        <taxon>Tracheophyta</taxon>
        <taxon>Spermatophyta</taxon>
        <taxon>Magnoliopsida</taxon>
        <taxon>eudicotyledons</taxon>
        <taxon>Gunneridae</taxon>
        <taxon>Pentapetalae</taxon>
        <taxon>asterids</taxon>
        <taxon>lamiids</taxon>
        <taxon>Solanales</taxon>
        <taxon>Solanaceae</taxon>
        <taxon>Solanoideae</taxon>
        <taxon>Datureae</taxon>
        <taxon>Datura</taxon>
    </lineage>
</organism>
<proteinExistence type="predicted"/>
<evidence type="ECO:0000313" key="1">
    <source>
        <dbReference type="EMBL" id="MCE5166640.1"/>
    </source>
</evidence>
<dbReference type="EMBL" id="JACEIK010028230">
    <property type="protein sequence ID" value="MCE5166640.1"/>
    <property type="molecule type" value="Genomic_DNA"/>
</dbReference>
<dbReference type="Proteomes" id="UP000823775">
    <property type="component" value="Unassembled WGS sequence"/>
</dbReference>
<protein>
    <submittedName>
        <fullName evidence="1">Uncharacterized protein</fullName>
    </submittedName>
</protein>
<keyword evidence="2" id="KW-1185">Reference proteome</keyword>